<reference evidence="8" key="1">
    <citation type="journal article" date="2020" name="Nat. Commun.">
        <title>Genome sequence of the cluster root forming white lupin.</title>
        <authorList>
            <person name="Hufnagel B."/>
            <person name="Marques A."/>
            <person name="Soriano A."/>
            <person name="Marques L."/>
            <person name="Divol F."/>
            <person name="Doumas P."/>
            <person name="Sallet E."/>
            <person name="Mancinotti D."/>
            <person name="Carrere S."/>
            <person name="Marande W."/>
            <person name="Arribat S."/>
            <person name="Keller J."/>
            <person name="Huneau C."/>
            <person name="Blein T."/>
            <person name="Aime D."/>
            <person name="Laguerre M."/>
            <person name="Taylor J."/>
            <person name="Schubert V."/>
            <person name="Nelson M."/>
            <person name="Geu-Flores F."/>
            <person name="Crespi M."/>
            <person name="Gallardo-Guerrero K."/>
            <person name="Delaux P.-M."/>
            <person name="Salse J."/>
            <person name="Berges H."/>
            <person name="Guyot R."/>
            <person name="Gouzy J."/>
            <person name="Peret B."/>
        </authorList>
    </citation>
    <scope>NUCLEOTIDE SEQUENCE [LARGE SCALE GENOMIC DNA]</scope>
    <source>
        <strain evidence="8">cv. Amiga</strain>
    </source>
</reference>
<dbReference type="GO" id="GO:0005576">
    <property type="term" value="C:extracellular region"/>
    <property type="evidence" value="ECO:0007669"/>
    <property type="project" value="UniProtKB-SubCell"/>
</dbReference>
<dbReference type="Pfam" id="PF05938">
    <property type="entry name" value="Self-incomp_S1"/>
    <property type="match status" value="1"/>
</dbReference>
<sequence length="149" mass="16852">MFLSISMKHVYVFLLALQVIAFWESSPVVSGESKITVIIRNSLHDDLNATIHCKSGEGNDLGVHEVPNYSFNRATYDLVFEPNISHTTLYLCAISWKEASLLYVFYSYKRDIERCGTHCLWDILNGGIVGYSTAPGFVSIYVKWPNHAN</sequence>
<dbReference type="Proteomes" id="UP000447434">
    <property type="component" value="Chromosome 17"/>
</dbReference>
<dbReference type="GO" id="GO:0060320">
    <property type="term" value="P:rejection of self pollen"/>
    <property type="evidence" value="ECO:0007669"/>
    <property type="project" value="UniProtKB-KW"/>
</dbReference>
<evidence type="ECO:0000256" key="3">
    <source>
        <dbReference type="ARBA" id="ARBA00022471"/>
    </source>
</evidence>
<comment type="similarity">
    <text evidence="2">Belongs to the plant self-incompatibility (S1) protein family.</text>
</comment>
<accession>A0A6A4P5Y8</accession>
<comment type="subcellular location">
    <subcellularLocation>
        <location evidence="1">Secreted</location>
    </subcellularLocation>
</comment>
<evidence type="ECO:0000313" key="8">
    <source>
        <dbReference type="Proteomes" id="UP000447434"/>
    </source>
</evidence>
<dbReference type="OrthoDB" id="1933876at2759"/>
<dbReference type="AlphaFoldDB" id="A0A6A4P5Y8"/>
<name>A0A6A4P5Y8_LUPAL</name>
<gene>
    <name evidence="7" type="ORF">Lalb_Chr17g0342411</name>
</gene>
<protein>
    <submittedName>
        <fullName evidence="7">Putative plant self-incompatibility S1</fullName>
    </submittedName>
</protein>
<feature type="chain" id="PRO_5043512394" evidence="6">
    <location>
        <begin position="32"/>
        <end position="149"/>
    </location>
</feature>
<evidence type="ECO:0000256" key="1">
    <source>
        <dbReference type="ARBA" id="ARBA00004613"/>
    </source>
</evidence>
<keyword evidence="8" id="KW-1185">Reference proteome</keyword>
<keyword evidence="5 6" id="KW-0732">Signal</keyword>
<comment type="caution">
    <text evidence="7">The sequence shown here is derived from an EMBL/GenBank/DDBJ whole genome shotgun (WGS) entry which is preliminary data.</text>
</comment>
<feature type="signal peptide" evidence="6">
    <location>
        <begin position="1"/>
        <end position="31"/>
    </location>
</feature>
<keyword evidence="4" id="KW-0964">Secreted</keyword>
<evidence type="ECO:0000256" key="5">
    <source>
        <dbReference type="ARBA" id="ARBA00022729"/>
    </source>
</evidence>
<dbReference type="InterPro" id="IPR010264">
    <property type="entry name" value="Self-incomp_S1"/>
</dbReference>
<organism evidence="7 8">
    <name type="scientific">Lupinus albus</name>
    <name type="common">White lupine</name>
    <name type="synonym">Lupinus termis</name>
    <dbReference type="NCBI Taxonomy" id="3870"/>
    <lineage>
        <taxon>Eukaryota</taxon>
        <taxon>Viridiplantae</taxon>
        <taxon>Streptophyta</taxon>
        <taxon>Embryophyta</taxon>
        <taxon>Tracheophyta</taxon>
        <taxon>Spermatophyta</taxon>
        <taxon>Magnoliopsida</taxon>
        <taxon>eudicotyledons</taxon>
        <taxon>Gunneridae</taxon>
        <taxon>Pentapetalae</taxon>
        <taxon>rosids</taxon>
        <taxon>fabids</taxon>
        <taxon>Fabales</taxon>
        <taxon>Fabaceae</taxon>
        <taxon>Papilionoideae</taxon>
        <taxon>50 kb inversion clade</taxon>
        <taxon>genistoids sensu lato</taxon>
        <taxon>core genistoids</taxon>
        <taxon>Genisteae</taxon>
        <taxon>Lupinus</taxon>
    </lineage>
</organism>
<keyword evidence="3" id="KW-0713">Self-incompatibility</keyword>
<evidence type="ECO:0000313" key="7">
    <source>
        <dbReference type="EMBL" id="KAE9595784.1"/>
    </source>
</evidence>
<evidence type="ECO:0000256" key="2">
    <source>
        <dbReference type="ARBA" id="ARBA00005581"/>
    </source>
</evidence>
<evidence type="ECO:0000256" key="4">
    <source>
        <dbReference type="ARBA" id="ARBA00022525"/>
    </source>
</evidence>
<dbReference type="EMBL" id="WOCE01000017">
    <property type="protein sequence ID" value="KAE9595784.1"/>
    <property type="molecule type" value="Genomic_DNA"/>
</dbReference>
<proteinExistence type="inferred from homology"/>
<evidence type="ECO:0000256" key="6">
    <source>
        <dbReference type="SAM" id="SignalP"/>
    </source>
</evidence>